<dbReference type="Gene3D" id="1.20.120.330">
    <property type="entry name" value="Nucleotidyltransferases domain 2"/>
    <property type="match status" value="2"/>
</dbReference>
<dbReference type="Pfam" id="PF03710">
    <property type="entry name" value="GlnE"/>
    <property type="match status" value="2"/>
</dbReference>
<evidence type="ECO:0000313" key="10">
    <source>
        <dbReference type="Proteomes" id="UP000198728"/>
    </source>
</evidence>
<feature type="domain" description="PII-uridylyltransferase/Glutamine-synthetase adenylyltransferase" evidence="8">
    <location>
        <begin position="813"/>
        <end position="890"/>
    </location>
</feature>
<dbReference type="InterPro" id="IPR023057">
    <property type="entry name" value="GlnE"/>
</dbReference>
<evidence type="ECO:0000259" key="7">
    <source>
        <dbReference type="Pfam" id="PF03710"/>
    </source>
</evidence>
<keyword evidence="1 9" id="KW-0808">Transferase</keyword>
<reference evidence="9 10" key="1">
    <citation type="submission" date="2016-10" db="EMBL/GenBank/DDBJ databases">
        <authorList>
            <person name="de Groot N.N."/>
        </authorList>
    </citation>
    <scope>NUCLEOTIDE SEQUENCE [LARGE SCALE GENOMIC DNA]</scope>
    <source>
        <strain evidence="9 10">DSM 19548</strain>
    </source>
</reference>
<keyword evidence="5" id="KW-0460">Magnesium</keyword>
<dbReference type="SUPFAM" id="SSF81593">
    <property type="entry name" value="Nucleotidyltransferase substrate binding subunit/domain"/>
    <property type="match status" value="2"/>
</dbReference>
<evidence type="ECO:0000256" key="4">
    <source>
        <dbReference type="ARBA" id="ARBA00022840"/>
    </source>
</evidence>
<dbReference type="SUPFAM" id="SSF81301">
    <property type="entry name" value="Nucleotidyltransferase"/>
    <property type="match status" value="2"/>
</dbReference>
<feature type="domain" description="Glutamate-ammonia ligase adenylyltransferase repeated" evidence="7">
    <location>
        <begin position="549"/>
        <end position="787"/>
    </location>
</feature>
<sequence>MHPASTDLWIDRRGFAGHQLSMTFSAAITRSPIPYDTDAARDATARFEDLSPDVRDVLAGAAGCSSYLRGLMEREADWLREALAADPATVLPAEYEALRPMGVAELKTGLRRAKGRVALFAGLADLAGVWRLEEVTGALTDFADLSVDLAMKGVLTRDFERGKFPGQTETDLPSAGGMVALAMGKMGAGELNYSSDIDLIMLFDESRYPEADFHEARSNFVKATRRMTALLSDMTGDGYVWRTDLRLRPDPSVTPVCLSMEAAERYYESVGRTWERAAHIKARPCAGDVAAGERYLERLRPFIWRRHLDFAAIQDAHDMRLKIKEHKGHHGTRSLEGRDLKLGPGGIREIEFFTQTRQIIAGGRDPSLRLRGTVPALAQLAKTGWIPMELAEELTTHYRDLRELEHRVQMVADARTHALPTTPEGFDRIARMCGEGDTAAFRQSIADRLDAVRAAAERFFVPRVAGAETPAADVEEPEIVRRWRLYPALRSARAQEIFERLKPDLLARLNAAPRPEEALQAFDGFLSGLPAGVQLFSLFQANPNLRALIVDIASTAPALASYLSRNSQVLDAVIGGSFFSQWPGKVELARDLSQRLEATGDYEGQLDVARRWQKEWHFRVGVHHLRGLVDAAEAGRQFADVAEAVLVALLPAIQETFAERHGPMPGRGGVAVGMGSLGAGWINASSDLDLIMIYDAEKTDMSNGPRPLPAPTYYARLTKAILTALSAPTAEGRLYEVDMRLRPSGKQGPVATSLSSFDTYQHEEAWTWEHLALTRSRAIAGNSKVAEGVERVRLSVLSAPRDAEKVLADVRDMRRRLAEAKAQEGPLDVKRGSGGMQDIELVAQTGALLASAQARRTAPQLHAAARFGWLTHSEAEQLTSTYRLARSVQSVGRLIVDGPLEVDALGQGAREVLARETGQTDIQVLIEELAARRAESAAIIDAVLERMPPRAKAGAA</sequence>
<gene>
    <name evidence="9" type="ORF">SAMN04488094_10691</name>
</gene>
<evidence type="ECO:0000256" key="1">
    <source>
        <dbReference type="ARBA" id="ARBA00022679"/>
    </source>
</evidence>
<evidence type="ECO:0000256" key="2">
    <source>
        <dbReference type="ARBA" id="ARBA00022695"/>
    </source>
</evidence>
<dbReference type="AlphaFoldDB" id="A0A1I1KD91"/>
<accession>A0A1I1KD91</accession>
<dbReference type="Pfam" id="PF08335">
    <property type="entry name" value="GlnD_UR_UTase"/>
    <property type="match status" value="2"/>
</dbReference>
<evidence type="ECO:0000256" key="6">
    <source>
        <dbReference type="ARBA" id="ARBA00023268"/>
    </source>
</evidence>
<dbReference type="GO" id="GO:0005829">
    <property type="term" value="C:cytosol"/>
    <property type="evidence" value="ECO:0007669"/>
    <property type="project" value="TreeGrafter"/>
</dbReference>
<protein>
    <submittedName>
        <fullName evidence="9">Glutamate-ammonia-ligase adenylyltransferase</fullName>
    </submittedName>
</protein>
<dbReference type="GO" id="GO:0000820">
    <property type="term" value="P:regulation of glutamine family amino acid metabolic process"/>
    <property type="evidence" value="ECO:0007669"/>
    <property type="project" value="TreeGrafter"/>
</dbReference>
<dbReference type="GO" id="GO:0016874">
    <property type="term" value="F:ligase activity"/>
    <property type="evidence" value="ECO:0007669"/>
    <property type="project" value="UniProtKB-KW"/>
</dbReference>
<dbReference type="InterPro" id="IPR043519">
    <property type="entry name" value="NT_sf"/>
</dbReference>
<proteinExistence type="predicted"/>
<keyword evidence="4" id="KW-0067">ATP-binding</keyword>
<dbReference type="GO" id="GO:0005524">
    <property type="term" value="F:ATP binding"/>
    <property type="evidence" value="ECO:0007669"/>
    <property type="project" value="UniProtKB-KW"/>
</dbReference>
<keyword evidence="9" id="KW-0436">Ligase</keyword>
<organism evidence="9 10">
    <name type="scientific">Tropicimonas isoalkanivorans</name>
    <dbReference type="NCBI Taxonomy" id="441112"/>
    <lineage>
        <taxon>Bacteria</taxon>
        <taxon>Pseudomonadati</taxon>
        <taxon>Pseudomonadota</taxon>
        <taxon>Alphaproteobacteria</taxon>
        <taxon>Rhodobacterales</taxon>
        <taxon>Roseobacteraceae</taxon>
        <taxon>Tropicimonas</taxon>
    </lineage>
</organism>
<dbReference type="Proteomes" id="UP000198728">
    <property type="component" value="Unassembled WGS sequence"/>
</dbReference>
<dbReference type="STRING" id="441112.SAMN04488094_10691"/>
<name>A0A1I1KD91_9RHOB</name>
<evidence type="ECO:0000256" key="5">
    <source>
        <dbReference type="ARBA" id="ARBA00022842"/>
    </source>
</evidence>
<evidence type="ECO:0000259" key="8">
    <source>
        <dbReference type="Pfam" id="PF08335"/>
    </source>
</evidence>
<dbReference type="PANTHER" id="PTHR30621:SF0">
    <property type="entry name" value="BIFUNCTIONAL GLUTAMINE SYNTHETASE ADENYLYLTRANSFERASE_ADENYLYL-REMOVING ENZYME"/>
    <property type="match status" value="1"/>
</dbReference>
<keyword evidence="3" id="KW-0547">Nucleotide-binding</keyword>
<evidence type="ECO:0000256" key="3">
    <source>
        <dbReference type="ARBA" id="ARBA00022741"/>
    </source>
</evidence>
<keyword evidence="10" id="KW-1185">Reference proteome</keyword>
<keyword evidence="2 9" id="KW-0548">Nucleotidyltransferase</keyword>
<dbReference type="PANTHER" id="PTHR30621">
    <property type="entry name" value="GLUTAMINE SYNTHETASE ADENYLYLTRANSFERASE"/>
    <property type="match status" value="1"/>
</dbReference>
<dbReference type="InterPro" id="IPR005190">
    <property type="entry name" value="GlnE_rpt_dom"/>
</dbReference>
<dbReference type="GO" id="GO:0008882">
    <property type="term" value="F:[glutamate-ammonia-ligase] adenylyltransferase activity"/>
    <property type="evidence" value="ECO:0007669"/>
    <property type="project" value="InterPro"/>
</dbReference>
<feature type="domain" description="PII-uridylyltransferase/Glutamine-synthetase adenylyltransferase" evidence="8">
    <location>
        <begin position="318"/>
        <end position="460"/>
    </location>
</feature>
<feature type="domain" description="Glutamate-ammonia ligase adenylyltransferase repeated" evidence="7">
    <location>
        <begin position="61"/>
        <end position="296"/>
    </location>
</feature>
<dbReference type="CDD" id="cd05401">
    <property type="entry name" value="NT_GlnE_GlnD_like"/>
    <property type="match status" value="2"/>
</dbReference>
<dbReference type="EMBL" id="FOLG01000006">
    <property type="protein sequence ID" value="SFC56688.1"/>
    <property type="molecule type" value="Genomic_DNA"/>
</dbReference>
<dbReference type="Gene3D" id="3.30.460.10">
    <property type="entry name" value="Beta Polymerase, domain 2"/>
    <property type="match status" value="2"/>
</dbReference>
<evidence type="ECO:0000313" key="9">
    <source>
        <dbReference type="EMBL" id="SFC56688.1"/>
    </source>
</evidence>
<dbReference type="InterPro" id="IPR013546">
    <property type="entry name" value="PII_UdlTrfase/GS_AdlTrfase"/>
</dbReference>
<keyword evidence="6" id="KW-0511">Multifunctional enzyme</keyword>